<organism evidence="1 2">
    <name type="scientific">Rhodocollybia butyracea</name>
    <dbReference type="NCBI Taxonomy" id="206335"/>
    <lineage>
        <taxon>Eukaryota</taxon>
        <taxon>Fungi</taxon>
        <taxon>Dikarya</taxon>
        <taxon>Basidiomycota</taxon>
        <taxon>Agaricomycotina</taxon>
        <taxon>Agaricomycetes</taxon>
        <taxon>Agaricomycetidae</taxon>
        <taxon>Agaricales</taxon>
        <taxon>Marasmiineae</taxon>
        <taxon>Omphalotaceae</taxon>
        <taxon>Rhodocollybia</taxon>
    </lineage>
</organism>
<sequence>GLFSGYLLQRVFSSIFLGPSSVFTGKVQHSSIADISGVRRVSGRHIAYAAVQARFALLITEKWGQDEDNFCYPDFYQEVIDFFEDGPDDPVSKEILEWWNL</sequence>
<evidence type="ECO:0000313" key="2">
    <source>
        <dbReference type="Proteomes" id="UP000772434"/>
    </source>
</evidence>
<name>A0A9P5P4E2_9AGAR</name>
<dbReference type="Proteomes" id="UP000772434">
    <property type="component" value="Unassembled WGS sequence"/>
</dbReference>
<feature type="non-terminal residue" evidence="1">
    <location>
        <position position="101"/>
    </location>
</feature>
<dbReference type="Pfam" id="PF20414">
    <property type="entry name" value="DUF6698"/>
    <property type="match status" value="1"/>
</dbReference>
<reference evidence="1" key="1">
    <citation type="submission" date="2020-11" db="EMBL/GenBank/DDBJ databases">
        <authorList>
            <consortium name="DOE Joint Genome Institute"/>
            <person name="Ahrendt S."/>
            <person name="Riley R."/>
            <person name="Andreopoulos W."/>
            <person name="Labutti K."/>
            <person name="Pangilinan J."/>
            <person name="Ruiz-Duenas F.J."/>
            <person name="Barrasa J.M."/>
            <person name="Sanchez-Garcia M."/>
            <person name="Camarero S."/>
            <person name="Miyauchi S."/>
            <person name="Serrano A."/>
            <person name="Linde D."/>
            <person name="Babiker R."/>
            <person name="Drula E."/>
            <person name="Ayuso-Fernandez I."/>
            <person name="Pacheco R."/>
            <person name="Padilla G."/>
            <person name="Ferreira P."/>
            <person name="Barriuso J."/>
            <person name="Kellner H."/>
            <person name="Castanera R."/>
            <person name="Alfaro M."/>
            <person name="Ramirez L."/>
            <person name="Pisabarro A.G."/>
            <person name="Kuo A."/>
            <person name="Tritt A."/>
            <person name="Lipzen A."/>
            <person name="He G."/>
            <person name="Yan M."/>
            <person name="Ng V."/>
            <person name="Cullen D."/>
            <person name="Martin F."/>
            <person name="Rosso M.-N."/>
            <person name="Henrissat B."/>
            <person name="Hibbett D."/>
            <person name="Martinez A.T."/>
            <person name="Grigoriev I.V."/>
        </authorList>
    </citation>
    <scope>NUCLEOTIDE SEQUENCE</scope>
    <source>
        <strain evidence="1">AH 40177</strain>
    </source>
</reference>
<protein>
    <submittedName>
        <fullName evidence="1">Uncharacterized protein</fullName>
    </submittedName>
</protein>
<gene>
    <name evidence="1" type="ORF">BDP27DRAFT_1240596</name>
</gene>
<dbReference type="InterPro" id="IPR046521">
    <property type="entry name" value="DUF6698"/>
</dbReference>
<proteinExistence type="predicted"/>
<accession>A0A9P5P4E2</accession>
<dbReference type="OrthoDB" id="3220614at2759"/>
<keyword evidence="2" id="KW-1185">Reference proteome</keyword>
<dbReference type="AlphaFoldDB" id="A0A9P5P4E2"/>
<comment type="caution">
    <text evidence="1">The sequence shown here is derived from an EMBL/GenBank/DDBJ whole genome shotgun (WGS) entry which is preliminary data.</text>
</comment>
<dbReference type="EMBL" id="JADNRY010000364">
    <property type="protein sequence ID" value="KAF9058589.1"/>
    <property type="molecule type" value="Genomic_DNA"/>
</dbReference>
<evidence type="ECO:0000313" key="1">
    <source>
        <dbReference type="EMBL" id="KAF9058589.1"/>
    </source>
</evidence>